<dbReference type="RefSeq" id="WP_129047337.1">
    <property type="nucleotide sequence ID" value="NZ_SDHX01000001.1"/>
</dbReference>
<dbReference type="GO" id="GO:0006281">
    <property type="term" value="P:DNA repair"/>
    <property type="evidence" value="ECO:0007669"/>
    <property type="project" value="TreeGrafter"/>
</dbReference>
<gene>
    <name evidence="15" type="ORF">ESB00_08860</name>
</gene>
<keyword evidence="4" id="KW-0479">Metal-binding</keyword>
<comment type="catalytic activity">
    <reaction evidence="1">
        <text>ATP-independent breakage of single-stranded DNA, followed by passage and rejoining.</text>
        <dbReference type="EC" id="5.6.2.1"/>
    </reaction>
</comment>
<dbReference type="Gene3D" id="3.40.50.140">
    <property type="match status" value="1"/>
</dbReference>
<keyword evidence="16" id="KW-1185">Reference proteome</keyword>
<dbReference type="PROSITE" id="PS50880">
    <property type="entry name" value="TOPRIM"/>
    <property type="match status" value="1"/>
</dbReference>
<dbReference type="InterPro" id="IPR013497">
    <property type="entry name" value="Topo_IA_cen"/>
</dbReference>
<evidence type="ECO:0000256" key="11">
    <source>
        <dbReference type="ARBA" id="ARBA00032235"/>
    </source>
</evidence>
<dbReference type="NCBIfam" id="NF005829">
    <property type="entry name" value="PRK07726.1"/>
    <property type="match status" value="1"/>
</dbReference>
<dbReference type="CDD" id="cd00186">
    <property type="entry name" value="TOP1Ac"/>
    <property type="match status" value="1"/>
</dbReference>
<evidence type="ECO:0000259" key="14">
    <source>
        <dbReference type="PROSITE" id="PS52039"/>
    </source>
</evidence>
<dbReference type="SMART" id="SM00436">
    <property type="entry name" value="TOP1Bc"/>
    <property type="match status" value="1"/>
</dbReference>
<dbReference type="GO" id="GO:0006310">
    <property type="term" value="P:DNA recombination"/>
    <property type="evidence" value="ECO:0007669"/>
    <property type="project" value="TreeGrafter"/>
</dbReference>
<evidence type="ECO:0000313" key="15">
    <source>
        <dbReference type="EMBL" id="RXK55970.1"/>
    </source>
</evidence>
<dbReference type="InterPro" id="IPR003601">
    <property type="entry name" value="Topo_IA_2"/>
</dbReference>
<dbReference type="PROSITE" id="PS52039">
    <property type="entry name" value="TOPO_IA_2"/>
    <property type="match status" value="1"/>
</dbReference>
<dbReference type="InterPro" id="IPR023405">
    <property type="entry name" value="Topo_IA_core_domain"/>
</dbReference>
<evidence type="ECO:0000256" key="6">
    <source>
        <dbReference type="ARBA" id="ARBA00023029"/>
    </source>
</evidence>
<dbReference type="Gene3D" id="2.70.20.10">
    <property type="entry name" value="Topoisomerase I, domain 3"/>
    <property type="match status" value="1"/>
</dbReference>
<dbReference type="EC" id="5.6.2.1" evidence="3"/>
<dbReference type="SUPFAM" id="SSF56712">
    <property type="entry name" value="Prokaryotic type I DNA topoisomerase"/>
    <property type="match status" value="1"/>
</dbReference>
<dbReference type="InterPro" id="IPR006171">
    <property type="entry name" value="TOPRIM_dom"/>
</dbReference>
<dbReference type="GO" id="GO:0003917">
    <property type="term" value="F:DNA topoisomerase type I (single strand cut, ATP-independent) activity"/>
    <property type="evidence" value="ECO:0007669"/>
    <property type="project" value="UniProtKB-EC"/>
</dbReference>
<dbReference type="InterPro" id="IPR000380">
    <property type="entry name" value="Topo_IA"/>
</dbReference>
<dbReference type="OrthoDB" id="9803554at2"/>
<keyword evidence="6" id="KW-0799">Topoisomerase</keyword>
<dbReference type="SMART" id="SM00493">
    <property type="entry name" value="TOPRIM"/>
    <property type="match status" value="1"/>
</dbReference>
<dbReference type="InterPro" id="IPR013826">
    <property type="entry name" value="Topo_IA_cen_sub3"/>
</dbReference>
<organism evidence="15 16">
    <name type="scientific">Oleiharenicola lentus</name>
    <dbReference type="NCBI Taxonomy" id="2508720"/>
    <lineage>
        <taxon>Bacteria</taxon>
        <taxon>Pseudomonadati</taxon>
        <taxon>Verrucomicrobiota</taxon>
        <taxon>Opitutia</taxon>
        <taxon>Opitutales</taxon>
        <taxon>Opitutaceae</taxon>
        <taxon>Oleiharenicola</taxon>
    </lineage>
</organism>
<dbReference type="Pfam" id="PF01131">
    <property type="entry name" value="Topoisom_bac"/>
    <property type="match status" value="1"/>
</dbReference>
<evidence type="ECO:0000256" key="3">
    <source>
        <dbReference type="ARBA" id="ARBA00012891"/>
    </source>
</evidence>
<evidence type="ECO:0000256" key="12">
    <source>
        <dbReference type="ARBA" id="ARBA00032877"/>
    </source>
</evidence>
<proteinExistence type="inferred from homology"/>
<dbReference type="Pfam" id="PF01751">
    <property type="entry name" value="Toprim"/>
    <property type="match status" value="1"/>
</dbReference>
<dbReference type="PROSITE" id="PS00396">
    <property type="entry name" value="TOPO_IA_1"/>
    <property type="match status" value="1"/>
</dbReference>
<dbReference type="InterPro" id="IPR013824">
    <property type="entry name" value="Topo_IA_cen_sub1"/>
</dbReference>
<dbReference type="EMBL" id="SDHX01000001">
    <property type="protein sequence ID" value="RXK55970.1"/>
    <property type="molecule type" value="Genomic_DNA"/>
</dbReference>
<evidence type="ECO:0000256" key="9">
    <source>
        <dbReference type="ARBA" id="ARBA00030003"/>
    </source>
</evidence>
<dbReference type="PRINTS" id="PR00417">
    <property type="entry name" value="PRTPISMRASEI"/>
</dbReference>
<dbReference type="PANTHER" id="PTHR11390">
    <property type="entry name" value="PROKARYOTIC DNA TOPOISOMERASE"/>
    <property type="match status" value="1"/>
</dbReference>
<feature type="domain" description="Toprim" evidence="13">
    <location>
        <begin position="2"/>
        <end position="138"/>
    </location>
</feature>
<comment type="caution">
    <text evidence="15">The sequence shown here is derived from an EMBL/GenBank/DDBJ whole genome shotgun (WGS) entry which is preliminary data.</text>
</comment>
<dbReference type="InterPro" id="IPR023406">
    <property type="entry name" value="Topo_IA_AS"/>
</dbReference>
<reference evidence="15 16" key="1">
    <citation type="submission" date="2019-01" db="EMBL/GenBank/DDBJ databases">
        <title>Lacunisphaera sp. strain TWA-58.</title>
        <authorList>
            <person name="Chen W.-M."/>
        </authorList>
    </citation>
    <scope>NUCLEOTIDE SEQUENCE [LARGE SCALE GENOMIC DNA]</scope>
    <source>
        <strain evidence="15 16">TWA-58</strain>
    </source>
</reference>
<dbReference type="Pfam" id="PF13342">
    <property type="entry name" value="Toprim_Crpt"/>
    <property type="match status" value="3"/>
</dbReference>
<dbReference type="InterPro" id="IPR025589">
    <property type="entry name" value="Toprim_C_rpt"/>
</dbReference>
<dbReference type="AlphaFoldDB" id="A0A4Q1CAM4"/>
<evidence type="ECO:0000256" key="2">
    <source>
        <dbReference type="ARBA" id="ARBA00009446"/>
    </source>
</evidence>
<dbReference type="GO" id="GO:0006265">
    <property type="term" value="P:DNA topological change"/>
    <property type="evidence" value="ECO:0007669"/>
    <property type="project" value="InterPro"/>
</dbReference>
<protein>
    <recommendedName>
        <fullName evidence="3">DNA topoisomerase</fullName>
        <ecNumber evidence="3">5.6.2.1</ecNumber>
    </recommendedName>
    <alternativeName>
        <fullName evidence="12">Omega-protein</fullName>
    </alternativeName>
    <alternativeName>
        <fullName evidence="11">Relaxing enzyme</fullName>
    </alternativeName>
    <alternativeName>
        <fullName evidence="9">Swivelase</fullName>
    </alternativeName>
    <alternativeName>
        <fullName evidence="10">Untwisting enzyme</fullName>
    </alternativeName>
</protein>
<evidence type="ECO:0000256" key="4">
    <source>
        <dbReference type="ARBA" id="ARBA00022723"/>
    </source>
</evidence>
<keyword evidence="7" id="KW-0238">DNA-binding</keyword>
<dbReference type="PANTHER" id="PTHR11390:SF21">
    <property type="entry name" value="DNA TOPOISOMERASE 3-ALPHA"/>
    <property type="match status" value="1"/>
</dbReference>
<name>A0A4Q1CAM4_9BACT</name>
<dbReference type="InterPro" id="IPR013825">
    <property type="entry name" value="Topo_IA_cen_sub2"/>
</dbReference>
<dbReference type="InterPro" id="IPR034144">
    <property type="entry name" value="TOPRIM_TopoIII"/>
</dbReference>
<evidence type="ECO:0000256" key="8">
    <source>
        <dbReference type="ARBA" id="ARBA00023235"/>
    </source>
</evidence>
<dbReference type="SMART" id="SM00437">
    <property type="entry name" value="TOP1Ac"/>
    <property type="match status" value="1"/>
</dbReference>
<dbReference type="CDD" id="cd03362">
    <property type="entry name" value="TOPRIM_TopoIA_TopoIII"/>
    <property type="match status" value="1"/>
</dbReference>
<evidence type="ECO:0000256" key="1">
    <source>
        <dbReference type="ARBA" id="ARBA00000213"/>
    </source>
</evidence>
<evidence type="ECO:0000256" key="7">
    <source>
        <dbReference type="ARBA" id="ARBA00023125"/>
    </source>
</evidence>
<dbReference type="GO" id="GO:0003677">
    <property type="term" value="F:DNA binding"/>
    <property type="evidence" value="ECO:0007669"/>
    <property type="project" value="UniProtKB-KW"/>
</dbReference>
<dbReference type="NCBIfam" id="TIGR01056">
    <property type="entry name" value="topB"/>
    <property type="match status" value="1"/>
</dbReference>
<dbReference type="NCBIfam" id="NF006032">
    <property type="entry name" value="PRK08173.1"/>
    <property type="match status" value="1"/>
</dbReference>
<dbReference type="GO" id="GO:0046872">
    <property type="term" value="F:metal ion binding"/>
    <property type="evidence" value="ECO:0007669"/>
    <property type="project" value="UniProtKB-KW"/>
</dbReference>
<evidence type="ECO:0000256" key="10">
    <source>
        <dbReference type="ARBA" id="ARBA00031985"/>
    </source>
</evidence>
<dbReference type="Gene3D" id="1.10.290.10">
    <property type="entry name" value="Topoisomerase I, domain 4"/>
    <property type="match status" value="1"/>
</dbReference>
<accession>A0A4Q1CAM4</accession>
<evidence type="ECO:0000259" key="13">
    <source>
        <dbReference type="PROSITE" id="PS50880"/>
    </source>
</evidence>
<dbReference type="GO" id="GO:0043597">
    <property type="term" value="C:cytoplasmic replication fork"/>
    <property type="evidence" value="ECO:0007669"/>
    <property type="project" value="TreeGrafter"/>
</dbReference>
<evidence type="ECO:0000313" key="16">
    <source>
        <dbReference type="Proteomes" id="UP000290218"/>
    </source>
</evidence>
<dbReference type="InterPro" id="IPR003602">
    <property type="entry name" value="Topo_IA_DNA-bd_dom"/>
</dbReference>
<dbReference type="Proteomes" id="UP000290218">
    <property type="component" value="Unassembled WGS sequence"/>
</dbReference>
<keyword evidence="5" id="KW-0460">Magnesium</keyword>
<dbReference type="InterPro" id="IPR005738">
    <property type="entry name" value="TopoIII"/>
</dbReference>
<comment type="similarity">
    <text evidence="2">Belongs to the type IA topoisomerase family.</text>
</comment>
<feature type="domain" description="Topo IA-type catalytic" evidence="14">
    <location>
        <begin position="153"/>
        <end position="609"/>
    </location>
</feature>
<evidence type="ECO:0000256" key="5">
    <source>
        <dbReference type="ARBA" id="ARBA00022842"/>
    </source>
</evidence>
<sequence length="935" mass="105077">MKTLVIAEKPSVAADLARALGKVPKKGDHYENDEYVISSAVGHLVGLQMPEDIDKKKYGFWRLETLPIIPDEFELMPLPEGKDRFAQLKKLLARKDVTAVINACDAGREGELIFTYIYQLTKCKKPFSRLWMSSMTNEGIQAAFKSLRTAEQMQGLADAARCRSEADWLIGINGTRAITKRMFGSRAGNVASVGRVQTPTLAIVFNRELEIRNFKPRGYWRITAKFGVAKGEYEGVYQRPDFKKSDDEHDRVDRVWDEAMAKAVHAACAGQPVASVTEEKKPATQIAPRLYDLTTLQREANSRFGFPAKRTLQIAQALYERHKMITYPRTDSRALPEDYIPLVRQTLANLHGDLKVHAERVLDKGWVQPNKRIFNNAQVSDHFAIIPTQHEAKHLDEAEAKLFDMIARRFVATFHPVAEFDVTTRISTVATHNFKTEGKVLTSPGWLAVYGKTTVDEDSADSKALPALSPEDKAKAKTLSAELHAESTKPPPRYSEATLLSAMEGAGKLIDDEEFAEAMKERGLGTPATRADTIEGLVNQKYLDRNQRELVPTAKAEQLLQFLGAVKAENITSPAMTGEWEWHLREMEHGKFAREKFMAEIVKETKGIVERVKGFEEDDSVARTTDIISPTDGKPLKETLRGYKSQDGELMVYKIVGGRRMEEPEVKQLVENRQVGPLDGFISNKTRNRFSAVLKLALVEEEKKGEVVKKWKTEFDFGDKVDIGTLTPIWSDPKTGADLCESGSSFIVRERKSDGTWEQTFRIGRIMCQKPIPAEQVIKLVGEGKTDLIENFISKKGRPFSAFLKKEGGKFAWEFPPRAPKLDKDGKPIERKARAKADLSKATVLGESKTHPGGQLVELGDAYYVRKPDQDNRQVFKLSKKLCEVNLPVEQVQKLLSDGRSDLIEGFVSKRGNKFSAYLVLAQKQDKADFEFPPR</sequence>
<dbReference type="Gene3D" id="1.10.460.10">
    <property type="entry name" value="Topoisomerase I, domain 2"/>
    <property type="match status" value="1"/>
</dbReference>
<keyword evidence="8 15" id="KW-0413">Isomerase</keyword>